<reference evidence="15 16" key="1">
    <citation type="submission" date="2023-03" db="EMBL/GenBank/DDBJ databases">
        <title>Genome insight into feeding habits of ladybird beetles.</title>
        <authorList>
            <person name="Li H.-S."/>
            <person name="Huang Y.-H."/>
            <person name="Pang H."/>
        </authorList>
    </citation>
    <scope>NUCLEOTIDE SEQUENCE [LARGE SCALE GENOMIC DNA]</scope>
    <source>
        <strain evidence="15">SYSU_2023b</strain>
        <tissue evidence="15">Whole body</tissue>
    </source>
</reference>
<dbReference type="InterPro" id="IPR005018">
    <property type="entry name" value="DOMON_domain"/>
</dbReference>
<proteinExistence type="inferred from homology"/>
<name>A0AAW1UDY4_9CUCU</name>
<comment type="cofactor">
    <cofactor evidence="1">
        <name>heme b</name>
        <dbReference type="ChEBI" id="CHEBI:60344"/>
    </cofactor>
</comment>
<evidence type="ECO:0000256" key="6">
    <source>
        <dbReference type="ARBA" id="ARBA00022982"/>
    </source>
</evidence>
<evidence type="ECO:0000256" key="12">
    <source>
        <dbReference type="SAM" id="SignalP"/>
    </source>
</evidence>
<comment type="similarity">
    <text evidence="3">Belongs to the FRRS1 family.</text>
</comment>
<keyword evidence="12" id="KW-0732">Signal</keyword>
<dbReference type="InterPro" id="IPR006593">
    <property type="entry name" value="Cyt_b561/ferric_Rdtase_TM"/>
</dbReference>
<evidence type="ECO:0000256" key="5">
    <source>
        <dbReference type="ARBA" id="ARBA00022692"/>
    </source>
</evidence>
<evidence type="ECO:0000256" key="9">
    <source>
        <dbReference type="ARBA" id="ARBA00023136"/>
    </source>
</evidence>
<evidence type="ECO:0000256" key="10">
    <source>
        <dbReference type="ARBA" id="ARBA00023180"/>
    </source>
</evidence>
<feature type="transmembrane region" description="Helical" evidence="11">
    <location>
        <begin position="353"/>
        <end position="373"/>
    </location>
</feature>
<dbReference type="InterPro" id="IPR051237">
    <property type="entry name" value="Ferric-chelate_Red/DefProt"/>
</dbReference>
<evidence type="ECO:0000256" key="1">
    <source>
        <dbReference type="ARBA" id="ARBA00001970"/>
    </source>
</evidence>
<keyword evidence="9 11" id="KW-0472">Membrane</keyword>
<dbReference type="Gene3D" id="1.20.120.1770">
    <property type="match status" value="1"/>
</dbReference>
<evidence type="ECO:0000256" key="11">
    <source>
        <dbReference type="SAM" id="Phobius"/>
    </source>
</evidence>
<feature type="transmembrane region" description="Helical" evidence="11">
    <location>
        <begin position="555"/>
        <end position="578"/>
    </location>
</feature>
<feature type="transmembrane region" description="Helical" evidence="11">
    <location>
        <begin position="394"/>
        <end position="412"/>
    </location>
</feature>
<evidence type="ECO:0000256" key="3">
    <source>
        <dbReference type="ARBA" id="ARBA00009195"/>
    </source>
</evidence>
<protein>
    <recommendedName>
        <fullName evidence="17">Ferric-chelate reductase 1</fullName>
    </recommendedName>
</protein>
<evidence type="ECO:0000256" key="8">
    <source>
        <dbReference type="ARBA" id="ARBA00023004"/>
    </source>
</evidence>
<evidence type="ECO:0000256" key="4">
    <source>
        <dbReference type="ARBA" id="ARBA00022448"/>
    </source>
</evidence>
<evidence type="ECO:0000313" key="15">
    <source>
        <dbReference type="EMBL" id="KAK9877469.1"/>
    </source>
</evidence>
<feature type="transmembrane region" description="Helical" evidence="11">
    <location>
        <begin position="455"/>
        <end position="476"/>
    </location>
</feature>
<dbReference type="CDD" id="cd08544">
    <property type="entry name" value="Reeler"/>
    <property type="match status" value="1"/>
</dbReference>
<evidence type="ECO:0000259" key="13">
    <source>
        <dbReference type="PROSITE" id="PS50939"/>
    </source>
</evidence>
<dbReference type="CDD" id="cd08760">
    <property type="entry name" value="Cyt_b561_FRRS1_like"/>
    <property type="match status" value="1"/>
</dbReference>
<dbReference type="PROSITE" id="PS50939">
    <property type="entry name" value="CYTOCHROME_B561"/>
    <property type="match status" value="1"/>
</dbReference>
<evidence type="ECO:0000259" key="14">
    <source>
        <dbReference type="PROSITE" id="PS51019"/>
    </source>
</evidence>
<gene>
    <name evidence="15" type="ORF">WA026_018577</name>
</gene>
<feature type="signal peptide" evidence="12">
    <location>
        <begin position="1"/>
        <end position="15"/>
    </location>
</feature>
<dbReference type="EMBL" id="JARQZJ010000042">
    <property type="protein sequence ID" value="KAK9877469.1"/>
    <property type="molecule type" value="Genomic_DNA"/>
</dbReference>
<evidence type="ECO:0008006" key="17">
    <source>
        <dbReference type="Google" id="ProtNLM"/>
    </source>
</evidence>
<keyword evidence="16" id="KW-1185">Reference proteome</keyword>
<feature type="transmembrane region" description="Helical" evidence="11">
    <location>
        <begin position="424"/>
        <end position="443"/>
    </location>
</feature>
<dbReference type="Pfam" id="PF03351">
    <property type="entry name" value="DOMON"/>
    <property type="match status" value="1"/>
</dbReference>
<dbReference type="Pfam" id="PF02014">
    <property type="entry name" value="Reeler"/>
    <property type="match status" value="1"/>
</dbReference>
<dbReference type="PANTHER" id="PTHR45828">
    <property type="entry name" value="CYTOCHROME B561/FERRIC REDUCTASE TRANSMEMBRANE"/>
    <property type="match status" value="1"/>
</dbReference>
<keyword evidence="8" id="KW-0408">Iron</keyword>
<keyword evidence="5 11" id="KW-0812">Transmembrane</keyword>
<keyword evidence="10" id="KW-0325">Glycoprotein</keyword>
<dbReference type="SMART" id="SM00665">
    <property type="entry name" value="B561"/>
    <property type="match status" value="1"/>
</dbReference>
<comment type="subcellular location">
    <subcellularLocation>
        <location evidence="2">Membrane</location>
        <topology evidence="2">Multi-pass membrane protein</topology>
    </subcellularLocation>
</comment>
<evidence type="ECO:0000256" key="7">
    <source>
        <dbReference type="ARBA" id="ARBA00022989"/>
    </source>
</evidence>
<dbReference type="Gene3D" id="2.60.40.4060">
    <property type="entry name" value="Reeler domain"/>
    <property type="match status" value="1"/>
</dbReference>
<accession>A0AAW1UDY4</accession>
<dbReference type="PANTHER" id="PTHR45828:SF38">
    <property type="entry name" value="FERRIC-CHELATE REDUCTASE 1 HOMOLOG-RELATED"/>
    <property type="match status" value="1"/>
</dbReference>
<dbReference type="InterPro" id="IPR042307">
    <property type="entry name" value="Reeler_sf"/>
</dbReference>
<dbReference type="Proteomes" id="UP001431783">
    <property type="component" value="Unassembled WGS sequence"/>
</dbReference>
<keyword evidence="6" id="KW-0249">Electron transport</keyword>
<evidence type="ECO:0000256" key="2">
    <source>
        <dbReference type="ARBA" id="ARBA00004141"/>
    </source>
</evidence>
<keyword evidence="4" id="KW-0813">Transport</keyword>
<comment type="caution">
    <text evidence="15">The sequence shown here is derived from an EMBL/GenBank/DDBJ whole genome shotgun (WGS) entry which is preliminary data.</text>
</comment>
<dbReference type="GO" id="GO:0016020">
    <property type="term" value="C:membrane"/>
    <property type="evidence" value="ECO:0007669"/>
    <property type="project" value="UniProtKB-SubCell"/>
</dbReference>
<dbReference type="GO" id="GO:0140571">
    <property type="term" value="F:transmembrane ascorbate ferrireductase activity"/>
    <property type="evidence" value="ECO:0007669"/>
    <property type="project" value="TreeGrafter"/>
</dbReference>
<feature type="domain" description="Reelin" evidence="14">
    <location>
        <begin position="10"/>
        <end position="166"/>
    </location>
</feature>
<evidence type="ECO:0000313" key="16">
    <source>
        <dbReference type="Proteomes" id="UP001431783"/>
    </source>
</evidence>
<feature type="transmembrane region" description="Helical" evidence="11">
    <location>
        <begin position="488"/>
        <end position="513"/>
    </location>
</feature>
<dbReference type="InterPro" id="IPR002861">
    <property type="entry name" value="Reeler_dom"/>
</dbReference>
<feature type="chain" id="PRO_5043374012" description="Ferric-chelate reductase 1" evidence="12">
    <location>
        <begin position="16"/>
        <end position="590"/>
    </location>
</feature>
<keyword evidence="7 11" id="KW-1133">Transmembrane helix</keyword>
<sequence length="590" mass="64633">MFICIFVAILATTQALPQGAPVKVCDSMLPLHRGSSPQGRDSPYSITARRFQGALTVTLSSQLGNPFQGFMLQGRTPDGRALGVFENVGGFAHTINCAQAGDTATHNNPSAKTLLEFTWLPPQDYEGPVIFNGTVAQDYSTYWTGVQSPSIQVGRRFADDPEPNLSRGPFSSTVPTFVQPDHRQASMDFDPFYTGCTVNKLCFGAPDGCTRTKSCKAVVAISVAGDKFDFELKATKGAGWVGVGLSEDEIMGDDSVVECAKNSGGSQLGAFLSWTSGKPDYAATRSKNQLGIRLMNQSIIDDTIYCRVRRSGVSAQGVEFHDLAYLASKSARSLADVSEVEGSSKLLFRLHGAFMLLAWIGTVSIGTLLARYYRNTWVGSSMCGKDIWFAWHRLLMFATWLLTIAGFVLIWVELKSWSERNPHAILGTLTTILCFLQPIGAFFRPHPGSSKRPIFNWLHWLGGNVAHILAIVTLFFAVKLNKAELPDFFDYILAGYVAFHVVVHLILSIMGCVSEKSANGRVSSFPMKDLGTGRSVSYMDRSADAPYGGFRKFILGLYVLVVAIIVVVLIIIIVLAPIEETWRNLRNRNT</sequence>
<dbReference type="AlphaFoldDB" id="A0AAW1UDY4"/>
<organism evidence="15 16">
    <name type="scientific">Henosepilachna vigintioctopunctata</name>
    <dbReference type="NCBI Taxonomy" id="420089"/>
    <lineage>
        <taxon>Eukaryota</taxon>
        <taxon>Metazoa</taxon>
        <taxon>Ecdysozoa</taxon>
        <taxon>Arthropoda</taxon>
        <taxon>Hexapoda</taxon>
        <taxon>Insecta</taxon>
        <taxon>Pterygota</taxon>
        <taxon>Neoptera</taxon>
        <taxon>Endopterygota</taxon>
        <taxon>Coleoptera</taxon>
        <taxon>Polyphaga</taxon>
        <taxon>Cucujiformia</taxon>
        <taxon>Coccinelloidea</taxon>
        <taxon>Coccinellidae</taxon>
        <taxon>Epilachninae</taxon>
        <taxon>Epilachnini</taxon>
        <taxon>Henosepilachna</taxon>
    </lineage>
</organism>
<feature type="domain" description="Cytochrome b561" evidence="13">
    <location>
        <begin position="314"/>
        <end position="513"/>
    </location>
</feature>
<dbReference type="PROSITE" id="PS51019">
    <property type="entry name" value="REELIN"/>
    <property type="match status" value="1"/>
</dbReference>